<dbReference type="Proteomes" id="UP000036851">
    <property type="component" value="Unassembled WGS sequence"/>
</dbReference>
<dbReference type="Gene3D" id="3.40.50.2300">
    <property type="match status" value="2"/>
</dbReference>
<dbReference type="PATRIC" id="fig|1560201.3.peg.1799"/>
<dbReference type="OrthoDB" id="9798934at2"/>
<comment type="caution">
    <text evidence="5">The sequence shown here is derived from an EMBL/GenBank/DDBJ whole genome shotgun (WGS) entry which is preliminary data.</text>
</comment>
<keyword evidence="8" id="KW-1185">Reference proteome</keyword>
<dbReference type="PRINTS" id="PR00036">
    <property type="entry name" value="HTHLACI"/>
</dbReference>
<evidence type="ECO:0000256" key="2">
    <source>
        <dbReference type="ARBA" id="ARBA00023125"/>
    </source>
</evidence>
<evidence type="ECO:0000313" key="5">
    <source>
        <dbReference type="EMBL" id="KOC88956.1"/>
    </source>
</evidence>
<evidence type="ECO:0000313" key="8">
    <source>
        <dbReference type="Proteomes" id="UP000037088"/>
    </source>
</evidence>
<evidence type="ECO:0000313" key="7">
    <source>
        <dbReference type="Proteomes" id="UP000036851"/>
    </source>
</evidence>
<dbReference type="SUPFAM" id="SSF47413">
    <property type="entry name" value="lambda repressor-like DNA-binding domains"/>
    <property type="match status" value="1"/>
</dbReference>
<name>A0A0L7T159_9GAMM</name>
<dbReference type="Pfam" id="PF13377">
    <property type="entry name" value="Peripla_BP_3"/>
    <property type="match status" value="1"/>
</dbReference>
<dbReference type="PROSITE" id="PS50932">
    <property type="entry name" value="HTH_LACI_2"/>
    <property type="match status" value="1"/>
</dbReference>
<dbReference type="RefSeq" id="WP_052898881.1">
    <property type="nucleotide sequence ID" value="NZ_JRXE01000010.1"/>
</dbReference>
<dbReference type="Pfam" id="PF00356">
    <property type="entry name" value="LacI"/>
    <property type="match status" value="1"/>
</dbReference>
<evidence type="ECO:0000256" key="1">
    <source>
        <dbReference type="ARBA" id="ARBA00023015"/>
    </source>
</evidence>
<keyword evidence="3" id="KW-0804">Transcription</keyword>
<evidence type="ECO:0000256" key="3">
    <source>
        <dbReference type="ARBA" id="ARBA00023163"/>
    </source>
</evidence>
<dbReference type="SUPFAM" id="SSF53822">
    <property type="entry name" value="Periplasmic binding protein-like I"/>
    <property type="match status" value="1"/>
</dbReference>
<dbReference type="InterPro" id="IPR010982">
    <property type="entry name" value="Lambda_DNA-bd_dom_sf"/>
</dbReference>
<keyword evidence="1" id="KW-0805">Transcription regulation</keyword>
<feature type="domain" description="HTH lacI-type" evidence="4">
    <location>
        <begin position="6"/>
        <end position="60"/>
    </location>
</feature>
<dbReference type="NCBIfam" id="NF007075">
    <property type="entry name" value="PRK09526.1"/>
    <property type="match status" value="1"/>
</dbReference>
<reference evidence="7 8" key="1">
    <citation type="journal article" date="2015" name="Int. J. Syst. Evol. Microbiol.">
        <title>Erwinia iniecta sp. nov., isolated from Russian wheat aphids (Diuraphis noxia).</title>
        <authorList>
            <person name="Campillo T."/>
            <person name="Luna E."/>
            <person name="Portier P."/>
            <person name="Fischer-Le Saux M."/>
            <person name="Lapitan N."/>
            <person name="Tisserat N.A."/>
            <person name="Leach J.E."/>
        </authorList>
    </citation>
    <scope>NUCLEOTIDE SEQUENCE [LARGE SCALE GENOMIC DNA]</scope>
    <source>
        <strain evidence="6 8">B120</strain>
        <strain evidence="5 7">B149</strain>
    </source>
</reference>
<proteinExistence type="predicted"/>
<dbReference type="Proteomes" id="UP000037088">
    <property type="component" value="Unassembled WGS sequence"/>
</dbReference>
<dbReference type="InterPro" id="IPR000843">
    <property type="entry name" value="HTH_LacI"/>
</dbReference>
<dbReference type="STRING" id="1560201.NG42_08460"/>
<protein>
    <submittedName>
        <fullName evidence="5">Lac repressor</fullName>
    </submittedName>
</protein>
<dbReference type="GO" id="GO:0003700">
    <property type="term" value="F:DNA-binding transcription factor activity"/>
    <property type="evidence" value="ECO:0007669"/>
    <property type="project" value="TreeGrafter"/>
</dbReference>
<dbReference type="GO" id="GO:0000976">
    <property type="term" value="F:transcription cis-regulatory region binding"/>
    <property type="evidence" value="ECO:0007669"/>
    <property type="project" value="TreeGrafter"/>
</dbReference>
<dbReference type="InterPro" id="IPR028082">
    <property type="entry name" value="Peripla_BP_I"/>
</dbReference>
<dbReference type="CDD" id="cd01574">
    <property type="entry name" value="PBP1_LacI"/>
    <property type="match status" value="1"/>
</dbReference>
<accession>A0A0L7T159</accession>
<dbReference type="CDD" id="cd01392">
    <property type="entry name" value="HTH_LacI"/>
    <property type="match status" value="1"/>
</dbReference>
<dbReference type="Gene3D" id="1.10.260.40">
    <property type="entry name" value="lambda repressor-like DNA-binding domains"/>
    <property type="match status" value="1"/>
</dbReference>
<dbReference type="InterPro" id="IPR046335">
    <property type="entry name" value="LacI/GalR-like_sensor"/>
</dbReference>
<evidence type="ECO:0000313" key="6">
    <source>
        <dbReference type="EMBL" id="KOC90416.1"/>
    </source>
</evidence>
<dbReference type="SMART" id="SM00354">
    <property type="entry name" value="HTH_LACI"/>
    <property type="match status" value="1"/>
</dbReference>
<dbReference type="PANTHER" id="PTHR30146">
    <property type="entry name" value="LACI-RELATED TRANSCRIPTIONAL REPRESSOR"/>
    <property type="match status" value="1"/>
</dbReference>
<organism evidence="5 7">
    <name type="scientific">Winslowiella iniecta</name>
    <dbReference type="NCBI Taxonomy" id="1560201"/>
    <lineage>
        <taxon>Bacteria</taxon>
        <taxon>Pseudomonadati</taxon>
        <taxon>Pseudomonadota</taxon>
        <taxon>Gammaproteobacteria</taxon>
        <taxon>Enterobacterales</taxon>
        <taxon>Erwiniaceae</taxon>
        <taxon>Winslowiella</taxon>
    </lineage>
</organism>
<dbReference type="EMBL" id="JRXF01000040">
    <property type="protein sequence ID" value="KOC88956.1"/>
    <property type="molecule type" value="Genomic_DNA"/>
</dbReference>
<keyword evidence="2" id="KW-0238">DNA-binding</keyword>
<dbReference type="EMBL" id="JRXE01000010">
    <property type="protein sequence ID" value="KOC90416.1"/>
    <property type="molecule type" value="Genomic_DNA"/>
</dbReference>
<evidence type="ECO:0000259" key="4">
    <source>
        <dbReference type="PROSITE" id="PS50932"/>
    </source>
</evidence>
<dbReference type="AlphaFoldDB" id="A0A0L7T159"/>
<gene>
    <name evidence="5" type="primary">lacI</name>
    <name evidence="6" type="ORF">NG42_08460</name>
    <name evidence="5" type="ORF">NG43_19350</name>
</gene>
<dbReference type="PROSITE" id="PS00356">
    <property type="entry name" value="HTH_LACI_1"/>
    <property type="match status" value="1"/>
</dbReference>
<dbReference type="PANTHER" id="PTHR30146:SF153">
    <property type="entry name" value="LACTOSE OPERON REPRESSOR"/>
    <property type="match status" value="1"/>
</dbReference>
<sequence>MKSKSTTLEDVARHAGVSYQTVSRVLNKSANVSEATRRKVEQSIELLRYVPNRLAQQLVGKPGRTVGLVTISLALHAPSQIAAAVKRYANNEQYQVLISMVDENVNQGIQDSINELKSQLVDKVIINVPLETAEAEKLAADNDDIICLFLDVDPYSSVFNVSFNPADGTRASVKYLYEMGHRDIALLAGPKNSVSANLRLKSWQETLHGYGLNPAITLHGNWDAQSGYAGALQMLRETPHFSAVLVGNDQMALGVLSAFHQNQLSIPGDKSVIGYDDTYESSFFWPSLTTVSLDLDLQGKEAVRRILSASDSEVQRSSSILPAKLIVRHSTGPQAGQQQDLNQIADELRLIAQRLSQN</sequence>